<evidence type="ECO:0000256" key="3">
    <source>
        <dbReference type="ARBA" id="ARBA00022723"/>
    </source>
</evidence>
<feature type="binding site" evidence="7">
    <location>
        <position position="90"/>
    </location>
    <ligand>
        <name>Zn(2+)</name>
        <dbReference type="ChEBI" id="CHEBI:29105"/>
    </ligand>
</feature>
<evidence type="ECO:0000256" key="5">
    <source>
        <dbReference type="ARBA" id="ARBA00023239"/>
    </source>
</evidence>
<dbReference type="Proteomes" id="UP000568106">
    <property type="component" value="Unassembled WGS sequence"/>
</dbReference>
<dbReference type="InterPro" id="IPR006311">
    <property type="entry name" value="TAT_signal"/>
</dbReference>
<keyword evidence="5 8" id="KW-0456">Lyase</keyword>
<dbReference type="Gene3D" id="3.40.1050.10">
    <property type="entry name" value="Carbonic anhydrase"/>
    <property type="match status" value="1"/>
</dbReference>
<sequence length="227" mass="23935">MRRVIAGEWTRRQFVAGAVAAGALAEFAGIGRLALAQTGMTGETAMKELMAGNERYIAGKITSFPEDLKILQEKTVLKQEPFAAVLACADSRVPVEILFDQSIGHVFVTRVAGNVVTPEVMATLEYGVGVLGLKAVLILGHTNCGAIAAAVQGKEVPGQISVLYQHLMPGVREAHGDVVQAVKANVVFQTRLVQESSTLIAKAVKEGGVKVAGGVYDLENGRVNIIA</sequence>
<gene>
    <name evidence="8" type="ORF">HDF09_000359</name>
</gene>
<evidence type="ECO:0000313" key="9">
    <source>
        <dbReference type="Proteomes" id="UP000568106"/>
    </source>
</evidence>
<evidence type="ECO:0000256" key="2">
    <source>
        <dbReference type="ARBA" id="ARBA00012925"/>
    </source>
</evidence>
<dbReference type="AlphaFoldDB" id="A0A7W8IEH6"/>
<keyword evidence="4 7" id="KW-0862">Zinc</keyword>
<dbReference type="PANTHER" id="PTHR11002">
    <property type="entry name" value="CARBONIC ANHYDRASE"/>
    <property type="match status" value="1"/>
</dbReference>
<dbReference type="SMART" id="SM00947">
    <property type="entry name" value="Pro_CA"/>
    <property type="match status" value="1"/>
</dbReference>
<comment type="cofactor">
    <cofactor evidence="7">
        <name>Zn(2+)</name>
        <dbReference type="ChEBI" id="CHEBI:29105"/>
    </cofactor>
    <text evidence="7">Binds 1 zinc ion per subunit.</text>
</comment>
<dbReference type="EMBL" id="JACHDY010000001">
    <property type="protein sequence ID" value="MBB5315709.1"/>
    <property type="molecule type" value="Genomic_DNA"/>
</dbReference>
<dbReference type="PROSITE" id="PS51318">
    <property type="entry name" value="TAT"/>
    <property type="match status" value="1"/>
</dbReference>
<feature type="binding site" evidence="7">
    <location>
        <position position="88"/>
    </location>
    <ligand>
        <name>Zn(2+)</name>
        <dbReference type="ChEBI" id="CHEBI:29105"/>
    </ligand>
</feature>
<dbReference type="PANTHER" id="PTHR11002:SF76">
    <property type="entry name" value="CARBONIC ANHYDRASE"/>
    <property type="match status" value="1"/>
</dbReference>
<feature type="binding site" evidence="7">
    <location>
        <position position="144"/>
    </location>
    <ligand>
        <name>Zn(2+)</name>
        <dbReference type="ChEBI" id="CHEBI:29105"/>
    </ligand>
</feature>
<keyword evidence="3 7" id="KW-0479">Metal-binding</keyword>
<dbReference type="SUPFAM" id="SSF53056">
    <property type="entry name" value="beta-carbonic anhydrase, cab"/>
    <property type="match status" value="1"/>
</dbReference>
<reference evidence="8" key="1">
    <citation type="submission" date="2020-08" db="EMBL/GenBank/DDBJ databases">
        <title>Genomic Encyclopedia of Type Strains, Phase IV (KMG-V): Genome sequencing to study the core and pangenomes of soil and plant-associated prokaryotes.</title>
        <authorList>
            <person name="Whitman W."/>
        </authorList>
    </citation>
    <scope>NUCLEOTIDE SEQUENCE [LARGE SCALE GENOMIC DNA]</scope>
    <source>
        <strain evidence="8">M8UP27</strain>
    </source>
</reference>
<evidence type="ECO:0000313" key="8">
    <source>
        <dbReference type="EMBL" id="MBB5315709.1"/>
    </source>
</evidence>
<evidence type="ECO:0000256" key="4">
    <source>
        <dbReference type="ARBA" id="ARBA00022833"/>
    </source>
</evidence>
<dbReference type="EC" id="4.2.1.1" evidence="2"/>
<evidence type="ECO:0000256" key="6">
    <source>
        <dbReference type="ARBA" id="ARBA00048348"/>
    </source>
</evidence>
<comment type="caution">
    <text evidence="8">The sequence shown here is derived from an EMBL/GenBank/DDBJ whole genome shotgun (WGS) entry which is preliminary data.</text>
</comment>
<dbReference type="InterPro" id="IPR001765">
    <property type="entry name" value="Carbonic_anhydrase"/>
</dbReference>
<comment type="catalytic activity">
    <reaction evidence="6">
        <text>hydrogencarbonate + H(+) = CO2 + H2O</text>
        <dbReference type="Rhea" id="RHEA:10748"/>
        <dbReference type="ChEBI" id="CHEBI:15377"/>
        <dbReference type="ChEBI" id="CHEBI:15378"/>
        <dbReference type="ChEBI" id="CHEBI:16526"/>
        <dbReference type="ChEBI" id="CHEBI:17544"/>
        <dbReference type="EC" id="4.2.1.1"/>
    </reaction>
</comment>
<proteinExistence type="inferred from homology"/>
<dbReference type="GO" id="GO:0008270">
    <property type="term" value="F:zinc ion binding"/>
    <property type="evidence" value="ECO:0007669"/>
    <property type="project" value="InterPro"/>
</dbReference>
<name>A0A7W8IEH6_9BACT</name>
<evidence type="ECO:0000256" key="1">
    <source>
        <dbReference type="ARBA" id="ARBA00006217"/>
    </source>
</evidence>
<dbReference type="GO" id="GO:0004089">
    <property type="term" value="F:carbonate dehydratase activity"/>
    <property type="evidence" value="ECO:0007669"/>
    <property type="project" value="UniProtKB-EC"/>
</dbReference>
<organism evidence="8 9">
    <name type="scientific">Tunturiibacter empetritectus</name>
    <dbReference type="NCBI Taxonomy" id="3069691"/>
    <lineage>
        <taxon>Bacteria</taxon>
        <taxon>Pseudomonadati</taxon>
        <taxon>Acidobacteriota</taxon>
        <taxon>Terriglobia</taxon>
        <taxon>Terriglobales</taxon>
        <taxon>Acidobacteriaceae</taxon>
        <taxon>Tunturiibacter</taxon>
    </lineage>
</organism>
<protein>
    <recommendedName>
        <fullName evidence="2">carbonic anhydrase</fullName>
        <ecNumber evidence="2">4.2.1.1</ecNumber>
    </recommendedName>
</protein>
<evidence type="ECO:0000256" key="7">
    <source>
        <dbReference type="PIRSR" id="PIRSR601765-1"/>
    </source>
</evidence>
<comment type="similarity">
    <text evidence="1">Belongs to the beta-class carbonic anhydrase family.</text>
</comment>
<accession>A0A7W8IEH6</accession>
<keyword evidence="9" id="KW-1185">Reference proteome</keyword>
<dbReference type="InterPro" id="IPR036874">
    <property type="entry name" value="Carbonic_anhydrase_sf"/>
</dbReference>
<dbReference type="Pfam" id="PF00484">
    <property type="entry name" value="Pro_CA"/>
    <property type="match status" value="1"/>
</dbReference>
<feature type="binding site" evidence="7">
    <location>
        <position position="141"/>
    </location>
    <ligand>
        <name>Zn(2+)</name>
        <dbReference type="ChEBI" id="CHEBI:29105"/>
    </ligand>
</feature>